<keyword evidence="5" id="KW-0132">Cell division</keyword>
<comment type="similarity">
    <text evidence="3">Belongs to the SMC family. SMC1 subfamily.</text>
</comment>
<dbReference type="InterPro" id="IPR003395">
    <property type="entry name" value="RecF/RecN/SMC_N"/>
</dbReference>
<evidence type="ECO:0000256" key="2">
    <source>
        <dbReference type="ARBA" id="ARBA00004286"/>
    </source>
</evidence>
<name>A0A6H0XRG5_9PEZI</name>
<dbReference type="SUPFAM" id="SSF52540">
    <property type="entry name" value="P-loop containing nucleoside triphosphate hydrolases"/>
    <property type="match status" value="1"/>
</dbReference>
<evidence type="ECO:0000256" key="1">
    <source>
        <dbReference type="ARBA" id="ARBA00004123"/>
    </source>
</evidence>
<dbReference type="InterPro" id="IPR024704">
    <property type="entry name" value="SMC"/>
</dbReference>
<evidence type="ECO:0000256" key="10">
    <source>
        <dbReference type="PIRNR" id="PIRNR005719"/>
    </source>
</evidence>
<dbReference type="SUPFAM" id="SSF75553">
    <property type="entry name" value="Smc hinge domain"/>
    <property type="match status" value="1"/>
</dbReference>
<dbReference type="SMART" id="SM00968">
    <property type="entry name" value="SMC_hinge"/>
    <property type="match status" value="1"/>
</dbReference>
<evidence type="ECO:0000256" key="4">
    <source>
        <dbReference type="ARBA" id="ARBA00022454"/>
    </source>
</evidence>
<evidence type="ECO:0000256" key="5">
    <source>
        <dbReference type="ARBA" id="ARBA00022618"/>
    </source>
</evidence>
<evidence type="ECO:0000256" key="12">
    <source>
        <dbReference type="SAM" id="MobiDB-lite"/>
    </source>
</evidence>
<dbReference type="InterPro" id="IPR036277">
    <property type="entry name" value="SMC_hinge_sf"/>
</dbReference>
<keyword evidence="9" id="KW-0131">Cell cycle</keyword>
<evidence type="ECO:0000256" key="7">
    <source>
        <dbReference type="ARBA" id="ARBA00023054"/>
    </source>
</evidence>
<evidence type="ECO:0000256" key="6">
    <source>
        <dbReference type="ARBA" id="ARBA00022776"/>
    </source>
</evidence>
<dbReference type="Proteomes" id="UP000503462">
    <property type="component" value="Chromosome 2"/>
</dbReference>
<dbReference type="InterPro" id="IPR010935">
    <property type="entry name" value="SMC_hinge"/>
</dbReference>
<feature type="compositionally biased region" description="Basic and acidic residues" evidence="12">
    <location>
        <begin position="291"/>
        <end position="304"/>
    </location>
</feature>
<evidence type="ECO:0000256" key="3">
    <source>
        <dbReference type="ARBA" id="ARBA00005597"/>
    </source>
</evidence>
<dbReference type="GO" id="GO:0051301">
    <property type="term" value="P:cell division"/>
    <property type="evidence" value="ECO:0007669"/>
    <property type="project" value="UniProtKB-KW"/>
</dbReference>
<evidence type="ECO:0000259" key="13">
    <source>
        <dbReference type="SMART" id="SM00968"/>
    </source>
</evidence>
<dbReference type="Pfam" id="PF02463">
    <property type="entry name" value="SMC_N"/>
    <property type="match status" value="1"/>
</dbReference>
<feature type="domain" description="SMC hinge" evidence="13">
    <location>
        <begin position="541"/>
        <end position="657"/>
    </location>
</feature>
<dbReference type="Gene3D" id="1.10.287.1490">
    <property type="match status" value="1"/>
</dbReference>
<feature type="coiled-coil region" evidence="11">
    <location>
        <begin position="739"/>
        <end position="909"/>
    </location>
</feature>
<dbReference type="CDD" id="cd03275">
    <property type="entry name" value="ABC_SMC1_euk"/>
    <property type="match status" value="1"/>
</dbReference>
<keyword evidence="8 10" id="KW-0539">Nucleus</keyword>
<evidence type="ECO:0000313" key="15">
    <source>
        <dbReference type="Proteomes" id="UP000503462"/>
    </source>
</evidence>
<dbReference type="InterPro" id="IPR028468">
    <property type="entry name" value="Smc1_ABC"/>
</dbReference>
<dbReference type="AlphaFoldDB" id="A0A6H0XRG5"/>
<keyword evidence="6" id="KW-0498">Mitosis</keyword>
<keyword evidence="15" id="KW-1185">Reference proteome</keyword>
<evidence type="ECO:0000256" key="9">
    <source>
        <dbReference type="ARBA" id="ARBA00023306"/>
    </source>
</evidence>
<evidence type="ECO:0000256" key="11">
    <source>
        <dbReference type="SAM" id="Coils"/>
    </source>
</evidence>
<keyword evidence="7 11" id="KW-0175">Coiled coil</keyword>
<keyword evidence="4" id="KW-0158">Chromosome</keyword>
<dbReference type="InterPro" id="IPR027417">
    <property type="entry name" value="P-loop_NTPase"/>
</dbReference>
<dbReference type="GO" id="GO:0016887">
    <property type="term" value="F:ATP hydrolysis activity"/>
    <property type="evidence" value="ECO:0007669"/>
    <property type="project" value="InterPro"/>
</dbReference>
<dbReference type="GO" id="GO:0008278">
    <property type="term" value="C:cohesin complex"/>
    <property type="evidence" value="ECO:0007669"/>
    <property type="project" value="InterPro"/>
</dbReference>
<dbReference type="GO" id="GO:0007062">
    <property type="term" value="P:sister chromatid cohesion"/>
    <property type="evidence" value="ECO:0007669"/>
    <property type="project" value="InterPro"/>
</dbReference>
<accession>A0A6H0XRG5</accession>
<feature type="compositionally biased region" description="Polar residues" evidence="12">
    <location>
        <begin position="339"/>
        <end position="348"/>
    </location>
</feature>
<dbReference type="PANTHER" id="PTHR18937:SF12">
    <property type="entry name" value="STRUCTURAL MAINTENANCE OF CHROMOSOMES PROTEIN"/>
    <property type="match status" value="1"/>
</dbReference>
<feature type="region of interest" description="Disordered" evidence="12">
    <location>
        <begin position="291"/>
        <end position="397"/>
    </location>
</feature>
<dbReference type="GO" id="GO:0005634">
    <property type="term" value="C:nucleus"/>
    <property type="evidence" value="ECO:0007669"/>
    <property type="project" value="UniProtKB-SubCell"/>
</dbReference>
<reference evidence="14 15" key="1">
    <citation type="journal article" date="2016" name="Sci. Rep.">
        <title>Peltaster fructicola genome reveals evolution from an invasive phytopathogen to an ectophytic parasite.</title>
        <authorList>
            <person name="Xu C."/>
            <person name="Chen H."/>
            <person name="Gleason M.L."/>
            <person name="Xu J.R."/>
            <person name="Liu H."/>
            <person name="Zhang R."/>
            <person name="Sun G."/>
        </authorList>
    </citation>
    <scope>NUCLEOTIDE SEQUENCE [LARGE SCALE GENOMIC DNA]</scope>
    <source>
        <strain evidence="14 15">LNHT1506</strain>
    </source>
</reference>
<gene>
    <name evidence="14" type="ORF">AMS68_002742</name>
</gene>
<dbReference type="Gene3D" id="1.20.1060.20">
    <property type="match status" value="1"/>
</dbReference>
<feature type="region of interest" description="Disordered" evidence="12">
    <location>
        <begin position="78"/>
        <end position="107"/>
    </location>
</feature>
<feature type="compositionally biased region" description="Basic and acidic residues" evidence="12">
    <location>
        <begin position="316"/>
        <end position="338"/>
    </location>
</feature>
<dbReference type="Pfam" id="PF06470">
    <property type="entry name" value="SMC_hinge"/>
    <property type="match status" value="1"/>
</dbReference>
<feature type="compositionally biased region" description="Polar residues" evidence="12">
    <location>
        <begin position="385"/>
        <end position="395"/>
    </location>
</feature>
<evidence type="ECO:0000313" key="14">
    <source>
        <dbReference type="EMBL" id="QIW97224.1"/>
    </source>
</evidence>
<feature type="coiled-coil region" evidence="11">
    <location>
        <begin position="436"/>
        <end position="505"/>
    </location>
</feature>
<organism evidence="14 15">
    <name type="scientific">Peltaster fructicola</name>
    <dbReference type="NCBI Taxonomy" id="286661"/>
    <lineage>
        <taxon>Eukaryota</taxon>
        <taxon>Fungi</taxon>
        <taxon>Dikarya</taxon>
        <taxon>Ascomycota</taxon>
        <taxon>Pezizomycotina</taxon>
        <taxon>Dothideomycetes</taxon>
        <taxon>Dothideomycetes incertae sedis</taxon>
        <taxon>Peltaster</taxon>
    </lineage>
</organism>
<dbReference type="OrthoDB" id="5575062at2759"/>
<comment type="subcellular location">
    <subcellularLocation>
        <location evidence="2">Chromosome</location>
    </subcellularLocation>
    <subcellularLocation>
        <location evidence="1 10">Nucleus</location>
    </subcellularLocation>
</comment>
<dbReference type="Gene3D" id="3.40.50.300">
    <property type="entry name" value="P-loop containing nucleotide triphosphate hydrolases"/>
    <property type="match status" value="2"/>
</dbReference>
<dbReference type="PANTHER" id="PTHR18937">
    <property type="entry name" value="STRUCTURAL MAINTENANCE OF CHROMOSOMES SMC FAMILY MEMBER"/>
    <property type="match status" value="1"/>
</dbReference>
<feature type="compositionally biased region" description="Basic and acidic residues" evidence="12">
    <location>
        <begin position="349"/>
        <end position="384"/>
    </location>
</feature>
<dbReference type="GO" id="GO:0003677">
    <property type="term" value="F:DNA binding"/>
    <property type="evidence" value="ECO:0007669"/>
    <property type="project" value="TreeGrafter"/>
</dbReference>
<feature type="compositionally biased region" description="Acidic residues" evidence="12">
    <location>
        <begin position="85"/>
        <end position="98"/>
    </location>
</feature>
<dbReference type="GO" id="GO:0005524">
    <property type="term" value="F:ATP binding"/>
    <property type="evidence" value="ECO:0007669"/>
    <property type="project" value="InterPro"/>
</dbReference>
<protein>
    <recommendedName>
        <fullName evidence="10">Structural maintenance of chromosomes protein</fullName>
    </recommendedName>
</protein>
<evidence type="ECO:0000256" key="8">
    <source>
        <dbReference type="ARBA" id="ARBA00023242"/>
    </source>
</evidence>
<sequence length="1256" mass="143990">MGKLIELHLCNFKSWAGTHVLHFGDSFFTSVIGPNGSGKSNTMDAISFVLGIKSSHLRSTHLRDLIYRGRVLKHSKVDANGDAVEATEGDEEEDDDDTQPTQRKDPHSAWVMAVYEDDAGEELRWKRTITAGGQSEYRINDRPVTAKQYNDALEAENILIKARNFLVFQGDVEAVASQQPKDLTRLLEQISGSLEYAKDYDALKAEKEKAEDEQSHKLQLRRGINGEIKTYQEQKQELDRFEEKREAKEQAVVTHVLWKLYHFQRTIEESTAEIQKHQEELKEFRRNVQKHEEKLDEARRDQAKSTRKMGKVQNAVKERERQVADKEQELLPVDEKLNLSRNKLQSNQKRVDEIRAQRDNQQKNADKLQKDYETTEKAQKRWEEQMQSQQSTGRTLSKADYEECESLRAEVYKQAGDSQVKVDNMTRQLKTDEEGARSAKLSVESMQNNVNTLQTDIDSIQDRRIDLQAQVKSATKSVQAKQVAINELTSERTRTRQKRKELDEKLRSTLLKLQDEQYQQNESRKDVARRETIAQMKRIYPGVRGMVHQLCKPKGNKYDTALPIILGRQWNSIIVDSEKTAGDCIQFLKDQRNGHMEFLPLDTIVHTQPDARLRNMHRGARLAIDTIEYDSSVERAMYSVCGNDMIADDWDIARELKWKRRVDAKIVTLDGRCITKADLISGGEGPSDRKRRFEDSDVEALRTLVDKLRVDLESLPNDNRRQQEDEQMQAELSGLVQKQSLLNEELVALEANLKSKTKELNHAKKQLAEAIPKQREQDRELEVLRRQHETLSTQVSQVEDQIFRDFCRRLGFANIREYERQQGSLQQEIATKKNEFRSQLSRLANQLGYERDMMKNYQDRIKNTELAVKRESDLIATLESQREELAGELDHLNAEIEQLNEQVGTLQTEHDVRTAAVADARKEVEKRSKSINKTLQAISSLDADVEKAGSERYMELRKCQVENISLPLARRSRSLDTLPLEDALPEQDDTAMDIDGEEAARLVKVKDYGIHPDFDELDDDIKNDDSDEMGASLQDSIISLQSELDKMAPNMRSTERLEATSERLRATDKEFNQARDAFKKASKAFETVKNKRKELFNKAFNHIRKQIKVTYRDLTKSESWPLGGQAHLDDEDEEEPYLAGIKYHATPPGKRFAAIDLLSGGEKTMAALALLFAIHSYAPSPFFVLDEVDAALDVANTTKLANYVKDHAGPGMQFVVISLKTGLFQNSETLVGVMRDQTLNSSKALMLDVSFITKYV</sequence>
<dbReference type="PIRSF" id="PIRSF005719">
    <property type="entry name" value="SMC"/>
    <property type="match status" value="1"/>
</dbReference>
<dbReference type="EMBL" id="CP051140">
    <property type="protein sequence ID" value="QIW97224.1"/>
    <property type="molecule type" value="Genomic_DNA"/>
</dbReference>
<dbReference type="Gene3D" id="3.30.70.1620">
    <property type="match status" value="1"/>
</dbReference>
<proteinExistence type="inferred from homology"/>